<evidence type="ECO:0000256" key="1">
    <source>
        <dbReference type="SAM" id="MobiDB-lite"/>
    </source>
</evidence>
<feature type="compositionally biased region" description="Polar residues" evidence="1">
    <location>
        <begin position="1"/>
        <end position="12"/>
    </location>
</feature>
<feature type="region of interest" description="Disordered" evidence="1">
    <location>
        <begin position="1"/>
        <end position="67"/>
    </location>
</feature>
<name>A0A4Z1PL20_9PEZI</name>
<proteinExistence type="predicted"/>
<feature type="compositionally biased region" description="Basic and acidic residues" evidence="1">
    <location>
        <begin position="32"/>
        <end position="55"/>
    </location>
</feature>
<sequence>MRAQTKLQQHTTKIPPPPTAPSQGRDNFPTDGEDRLRSSLIEGHRLPRSEAHPSEIARVISPMERLE</sequence>
<protein>
    <submittedName>
        <fullName evidence="2">Uncharacterized protein</fullName>
    </submittedName>
</protein>
<reference evidence="2 3" key="1">
    <citation type="submission" date="2019-04" db="EMBL/GenBank/DDBJ databases">
        <title>High contiguity whole genome sequence and gene annotation resource for two Venturia nashicola isolates.</title>
        <authorList>
            <person name="Prokchorchik M."/>
            <person name="Won K."/>
            <person name="Lee Y."/>
            <person name="Choi E.D."/>
            <person name="Segonzac C."/>
            <person name="Sohn K.H."/>
        </authorList>
    </citation>
    <scope>NUCLEOTIDE SEQUENCE [LARGE SCALE GENOMIC DNA]</scope>
    <source>
        <strain evidence="2 3">PRI2</strain>
    </source>
</reference>
<evidence type="ECO:0000313" key="3">
    <source>
        <dbReference type="Proteomes" id="UP000298493"/>
    </source>
</evidence>
<accession>A0A4Z1PL20</accession>
<organism evidence="2 3">
    <name type="scientific">Venturia nashicola</name>
    <dbReference type="NCBI Taxonomy" id="86259"/>
    <lineage>
        <taxon>Eukaryota</taxon>
        <taxon>Fungi</taxon>
        <taxon>Dikarya</taxon>
        <taxon>Ascomycota</taxon>
        <taxon>Pezizomycotina</taxon>
        <taxon>Dothideomycetes</taxon>
        <taxon>Pleosporomycetidae</taxon>
        <taxon>Venturiales</taxon>
        <taxon>Venturiaceae</taxon>
        <taxon>Venturia</taxon>
    </lineage>
</organism>
<keyword evidence="3" id="KW-1185">Reference proteome</keyword>
<gene>
    <name evidence="2" type="ORF">E6O75_ATG02545</name>
</gene>
<dbReference type="Proteomes" id="UP000298493">
    <property type="component" value="Unassembled WGS sequence"/>
</dbReference>
<evidence type="ECO:0000313" key="2">
    <source>
        <dbReference type="EMBL" id="TID24180.1"/>
    </source>
</evidence>
<comment type="caution">
    <text evidence="2">The sequence shown here is derived from an EMBL/GenBank/DDBJ whole genome shotgun (WGS) entry which is preliminary data.</text>
</comment>
<dbReference type="AlphaFoldDB" id="A0A4Z1PL20"/>
<dbReference type="EMBL" id="SNSC02000005">
    <property type="protein sequence ID" value="TID24180.1"/>
    <property type="molecule type" value="Genomic_DNA"/>
</dbReference>